<reference evidence="1 2" key="1">
    <citation type="submission" date="2024-02" db="EMBL/GenBank/DDBJ databases">
        <authorList>
            <person name="Chen Y."/>
            <person name="Shah S."/>
            <person name="Dougan E. K."/>
            <person name="Thang M."/>
            <person name="Chan C."/>
        </authorList>
    </citation>
    <scope>NUCLEOTIDE SEQUENCE [LARGE SCALE GENOMIC DNA]</scope>
</reference>
<protein>
    <submittedName>
        <fullName evidence="1">Uncharacterized protein</fullName>
    </submittedName>
</protein>
<dbReference type="Proteomes" id="UP001642464">
    <property type="component" value="Unassembled WGS sequence"/>
</dbReference>
<dbReference type="EMBL" id="CAXAMM010029586">
    <property type="protein sequence ID" value="CAK9065002.1"/>
    <property type="molecule type" value="Genomic_DNA"/>
</dbReference>
<keyword evidence="2" id="KW-1185">Reference proteome</keyword>
<feature type="non-terminal residue" evidence="1">
    <location>
        <position position="1"/>
    </location>
</feature>
<proteinExistence type="predicted"/>
<accession>A0ABP0NPB0</accession>
<feature type="non-terminal residue" evidence="1">
    <location>
        <position position="154"/>
    </location>
</feature>
<evidence type="ECO:0000313" key="1">
    <source>
        <dbReference type="EMBL" id="CAK9065002.1"/>
    </source>
</evidence>
<sequence>DELFERFISLPDGPVIDDPRVEPLSSIRDLNKAGQCFKNCLSIMIDCVADGEIAIYQFNSELGQKALISVKPKFTNGGLIVEIDEIKGVSNSDIKPELLREIENVLATAGIHKRRPEHETHMGAIVRHIRDLKRFEHPADIERSAGRLSDAIYS</sequence>
<name>A0ABP0NPB0_9DINO</name>
<evidence type="ECO:0000313" key="2">
    <source>
        <dbReference type="Proteomes" id="UP001642464"/>
    </source>
</evidence>
<comment type="caution">
    <text evidence="1">The sequence shown here is derived from an EMBL/GenBank/DDBJ whole genome shotgun (WGS) entry which is preliminary data.</text>
</comment>
<organism evidence="1 2">
    <name type="scientific">Durusdinium trenchii</name>
    <dbReference type="NCBI Taxonomy" id="1381693"/>
    <lineage>
        <taxon>Eukaryota</taxon>
        <taxon>Sar</taxon>
        <taxon>Alveolata</taxon>
        <taxon>Dinophyceae</taxon>
        <taxon>Suessiales</taxon>
        <taxon>Symbiodiniaceae</taxon>
        <taxon>Durusdinium</taxon>
    </lineage>
</organism>
<gene>
    <name evidence="1" type="ORF">SCF082_LOCUS33366</name>
</gene>